<protein>
    <submittedName>
        <fullName evidence="1">Uncharacterized protein</fullName>
    </submittedName>
</protein>
<evidence type="ECO:0000313" key="1">
    <source>
        <dbReference type="EMBL" id="ESA43813.1"/>
    </source>
</evidence>
<proteinExistence type="predicted"/>
<dbReference type="GeneID" id="23569402"/>
<dbReference type="Proteomes" id="UP000001805">
    <property type="component" value="Chromosome 1, Linkage Group I"/>
</dbReference>
<gene>
    <name evidence="1" type="ORF">NCU16332</name>
</gene>
<organism evidence="1 2">
    <name type="scientific">Neurospora crassa (strain ATCC 24698 / 74-OR23-1A / CBS 708.71 / DSM 1257 / FGSC 987)</name>
    <dbReference type="NCBI Taxonomy" id="367110"/>
    <lineage>
        <taxon>Eukaryota</taxon>
        <taxon>Fungi</taxon>
        <taxon>Dikarya</taxon>
        <taxon>Ascomycota</taxon>
        <taxon>Pezizomycotina</taxon>
        <taxon>Sordariomycetes</taxon>
        <taxon>Sordariomycetidae</taxon>
        <taxon>Sordariales</taxon>
        <taxon>Sordariaceae</taxon>
        <taxon>Neurospora</taxon>
    </lineage>
</organism>
<reference evidence="1 2" key="1">
    <citation type="journal article" date="2003" name="Nature">
        <title>The genome sequence of the filamentous fungus Neurospora crassa.</title>
        <authorList>
            <person name="Galagan J.E."/>
            <person name="Calvo S.E."/>
            <person name="Borkovich K.A."/>
            <person name="Selker E.U."/>
            <person name="Read N.D."/>
            <person name="Jaffe D."/>
            <person name="FitzHugh W."/>
            <person name="Ma L.J."/>
            <person name="Smirnov S."/>
            <person name="Purcell S."/>
            <person name="Rehman B."/>
            <person name="Elkins T."/>
            <person name="Engels R."/>
            <person name="Wang S."/>
            <person name="Nielsen C.B."/>
            <person name="Butler J."/>
            <person name="Endrizzi M."/>
            <person name="Qui D."/>
            <person name="Ianakiev P."/>
            <person name="Bell-Pedersen D."/>
            <person name="Nelson M.A."/>
            <person name="Werner-Washburne M."/>
            <person name="Selitrennikoff C.P."/>
            <person name="Kinsey J.A."/>
            <person name="Braun E.L."/>
            <person name="Zelter A."/>
            <person name="Schulte U."/>
            <person name="Kothe G.O."/>
            <person name="Jedd G."/>
            <person name="Mewes W."/>
            <person name="Staben C."/>
            <person name="Marcotte E."/>
            <person name="Greenberg D."/>
            <person name="Roy A."/>
            <person name="Foley K."/>
            <person name="Naylor J."/>
            <person name="Stange-Thomann N."/>
            <person name="Barrett R."/>
            <person name="Gnerre S."/>
            <person name="Kamal M."/>
            <person name="Kamvysselis M."/>
            <person name="Mauceli E."/>
            <person name="Bielke C."/>
            <person name="Rudd S."/>
            <person name="Frishman D."/>
            <person name="Krystofova S."/>
            <person name="Rasmussen C."/>
            <person name="Metzenberg R.L."/>
            <person name="Perkins D.D."/>
            <person name="Kroken S."/>
            <person name="Cogoni C."/>
            <person name="Macino G."/>
            <person name="Catcheside D."/>
            <person name="Li W."/>
            <person name="Pratt R.J."/>
            <person name="Osmani S.A."/>
            <person name="DeSouza C.P."/>
            <person name="Glass L."/>
            <person name="Orbach M.J."/>
            <person name="Berglund J.A."/>
            <person name="Voelker R."/>
            <person name="Yarden O."/>
            <person name="Plamann M."/>
            <person name="Seiler S."/>
            <person name="Dunlap J."/>
            <person name="Radford A."/>
            <person name="Aramayo R."/>
            <person name="Natvig D.O."/>
            <person name="Alex L.A."/>
            <person name="Mannhaupt G."/>
            <person name="Ebbole D.J."/>
            <person name="Freitag M."/>
            <person name="Paulsen I."/>
            <person name="Sachs M.S."/>
            <person name="Lander E.S."/>
            <person name="Nusbaum C."/>
            <person name="Birren B."/>
        </authorList>
    </citation>
    <scope>NUCLEOTIDE SEQUENCE [LARGE SCALE GENOMIC DNA]</scope>
    <source>
        <strain evidence="2">ATCC 24698 / 74-OR23-1A / CBS 708.71 / DSM 1257 / FGSC 987</strain>
    </source>
</reference>
<accession>V5INV1</accession>
<dbReference type="VEuPathDB" id="FungiDB:NCU16332"/>
<dbReference type="AlphaFoldDB" id="V5INV1"/>
<keyword evidence="2" id="KW-1185">Reference proteome</keyword>
<evidence type="ECO:0000313" key="2">
    <source>
        <dbReference type="Proteomes" id="UP000001805"/>
    </source>
</evidence>
<name>V5INV1_NEUCR</name>
<dbReference type="InParanoid" id="V5INV1"/>
<dbReference type="RefSeq" id="XP_011393341.1">
    <property type="nucleotide sequence ID" value="XM_011395039.1"/>
</dbReference>
<dbReference type="EMBL" id="CM002236">
    <property type="protein sequence ID" value="ESA43813.1"/>
    <property type="molecule type" value="Genomic_DNA"/>
</dbReference>
<dbReference type="KEGG" id="ncr:NCU16332"/>
<sequence>MPDINLSSPCPPPSVQCSIQSFPFQRNIESSMASHILSSLENKTQNSGVRWVLPSFSSYPSSYTVNAKFFCWLFPFQLFIPLRKSDPTPSLPCLHQLITDLLSLLLPFPSPLVNPVVQIGVTCNTFKAPLRLPIWFDPSIHSIQMSVCLSV</sequence>